<evidence type="ECO:0000313" key="2">
    <source>
        <dbReference type="EMBL" id="KAJ4956950.1"/>
    </source>
</evidence>
<name>A0A9Q0H2M5_9MAGN</name>
<evidence type="ECO:0000313" key="3">
    <source>
        <dbReference type="Proteomes" id="UP001141806"/>
    </source>
</evidence>
<reference evidence="2" key="1">
    <citation type="journal article" date="2023" name="Plant J.">
        <title>The genome of the king protea, Protea cynaroides.</title>
        <authorList>
            <person name="Chang J."/>
            <person name="Duong T.A."/>
            <person name="Schoeman C."/>
            <person name="Ma X."/>
            <person name="Roodt D."/>
            <person name="Barker N."/>
            <person name="Li Z."/>
            <person name="Van de Peer Y."/>
            <person name="Mizrachi E."/>
        </authorList>
    </citation>
    <scope>NUCLEOTIDE SEQUENCE</scope>
    <source>
        <tissue evidence="2">Young leaves</tissue>
    </source>
</reference>
<dbReference type="OrthoDB" id="1933480at2759"/>
<feature type="compositionally biased region" description="Polar residues" evidence="1">
    <location>
        <begin position="41"/>
        <end position="55"/>
    </location>
</feature>
<dbReference type="Proteomes" id="UP001141806">
    <property type="component" value="Unassembled WGS sequence"/>
</dbReference>
<proteinExistence type="predicted"/>
<evidence type="ECO:0000256" key="1">
    <source>
        <dbReference type="SAM" id="MobiDB-lite"/>
    </source>
</evidence>
<organism evidence="2 3">
    <name type="scientific">Protea cynaroides</name>
    <dbReference type="NCBI Taxonomy" id="273540"/>
    <lineage>
        <taxon>Eukaryota</taxon>
        <taxon>Viridiplantae</taxon>
        <taxon>Streptophyta</taxon>
        <taxon>Embryophyta</taxon>
        <taxon>Tracheophyta</taxon>
        <taxon>Spermatophyta</taxon>
        <taxon>Magnoliopsida</taxon>
        <taxon>Proteales</taxon>
        <taxon>Proteaceae</taxon>
        <taxon>Protea</taxon>
    </lineage>
</organism>
<comment type="caution">
    <text evidence="2">The sequence shown here is derived from an EMBL/GenBank/DDBJ whole genome shotgun (WGS) entry which is preliminary data.</text>
</comment>
<feature type="region of interest" description="Disordered" evidence="1">
    <location>
        <begin position="30"/>
        <end position="59"/>
    </location>
</feature>
<feature type="compositionally biased region" description="Basic and acidic residues" evidence="1">
    <location>
        <begin position="31"/>
        <end position="40"/>
    </location>
</feature>
<gene>
    <name evidence="2" type="ORF">NE237_013733</name>
</gene>
<sequence>MEMHQSWAPQVIFAPENVIQLVLAKVRHRNREPSVPDQMRRYQNGNDSPERSGTFSPPPVISQMNKLRSLELIFSSSIVCFETSLRSDCKSARPQVSHSLVLHTFKRATYVSTSVPKKQNNDIGDRERPTMIDKAEPELTVAFNKPPLPPVLGPVIVFSLLEMGSSGDDE</sequence>
<keyword evidence="3" id="KW-1185">Reference proteome</keyword>
<protein>
    <submittedName>
        <fullName evidence="2">Uncharacterized protein</fullName>
    </submittedName>
</protein>
<dbReference type="EMBL" id="JAMYWD010000011">
    <property type="protein sequence ID" value="KAJ4956950.1"/>
    <property type="molecule type" value="Genomic_DNA"/>
</dbReference>
<dbReference type="AlphaFoldDB" id="A0A9Q0H2M5"/>
<accession>A0A9Q0H2M5</accession>